<name>A0A4Y2TTL0_ARAVE</name>
<reference evidence="1 2" key="1">
    <citation type="journal article" date="2019" name="Sci. Rep.">
        <title>Orb-weaving spider Araneus ventricosus genome elucidates the spidroin gene catalogue.</title>
        <authorList>
            <person name="Kono N."/>
            <person name="Nakamura H."/>
            <person name="Ohtoshi R."/>
            <person name="Moran D.A.P."/>
            <person name="Shinohara A."/>
            <person name="Yoshida Y."/>
            <person name="Fujiwara M."/>
            <person name="Mori M."/>
            <person name="Tomita M."/>
            <person name="Arakawa K."/>
        </authorList>
    </citation>
    <scope>NUCLEOTIDE SEQUENCE [LARGE SCALE GENOMIC DNA]</scope>
</reference>
<dbReference type="AlphaFoldDB" id="A0A4Y2TTL0"/>
<gene>
    <name evidence="1" type="ORF">AVEN_4137_1</name>
</gene>
<organism evidence="1 2">
    <name type="scientific">Araneus ventricosus</name>
    <name type="common">Orbweaver spider</name>
    <name type="synonym">Epeira ventricosa</name>
    <dbReference type="NCBI Taxonomy" id="182803"/>
    <lineage>
        <taxon>Eukaryota</taxon>
        <taxon>Metazoa</taxon>
        <taxon>Ecdysozoa</taxon>
        <taxon>Arthropoda</taxon>
        <taxon>Chelicerata</taxon>
        <taxon>Arachnida</taxon>
        <taxon>Araneae</taxon>
        <taxon>Araneomorphae</taxon>
        <taxon>Entelegynae</taxon>
        <taxon>Araneoidea</taxon>
        <taxon>Araneidae</taxon>
        <taxon>Araneus</taxon>
    </lineage>
</organism>
<proteinExistence type="predicted"/>
<dbReference type="EMBL" id="BGPR01031095">
    <property type="protein sequence ID" value="GBO03969.1"/>
    <property type="molecule type" value="Genomic_DNA"/>
</dbReference>
<keyword evidence="2" id="KW-1185">Reference proteome</keyword>
<protein>
    <submittedName>
        <fullName evidence="1">Uncharacterized protein</fullName>
    </submittedName>
</protein>
<dbReference type="Proteomes" id="UP000499080">
    <property type="component" value="Unassembled WGS sequence"/>
</dbReference>
<sequence>MKRKNDTYGNGIATVGRVPWCSGYNIGFTAMRFYDSIRRRNHHIPWIKVLILRFENSATCLPETVHLRLTLPFWRALKSENDFLWK</sequence>
<accession>A0A4Y2TTL0</accession>
<evidence type="ECO:0000313" key="2">
    <source>
        <dbReference type="Proteomes" id="UP000499080"/>
    </source>
</evidence>
<evidence type="ECO:0000313" key="1">
    <source>
        <dbReference type="EMBL" id="GBO03969.1"/>
    </source>
</evidence>
<comment type="caution">
    <text evidence="1">The sequence shown here is derived from an EMBL/GenBank/DDBJ whole genome shotgun (WGS) entry which is preliminary data.</text>
</comment>